<dbReference type="Pfam" id="PF04773">
    <property type="entry name" value="FecR"/>
    <property type="match status" value="1"/>
</dbReference>
<keyword evidence="5" id="KW-1185">Reference proteome</keyword>
<dbReference type="InterPro" id="IPR012373">
    <property type="entry name" value="Ferrdict_sens_TM"/>
</dbReference>
<dbReference type="InterPro" id="IPR006860">
    <property type="entry name" value="FecR"/>
</dbReference>
<accession>A0ABU9YY37</accession>
<reference evidence="4 5" key="1">
    <citation type="journal article" date="2018" name="Int. J. Syst. Evol. Microbiol.">
        <title>Uliginosibacterium sediminicola sp. nov., isolated from freshwater sediment.</title>
        <authorList>
            <person name="Hwang W.M."/>
            <person name="Kim S.M."/>
            <person name="Kang K."/>
            <person name="Ahn T.Y."/>
        </authorList>
    </citation>
    <scope>NUCLEOTIDE SEQUENCE [LARGE SCALE GENOMIC DNA]</scope>
    <source>
        <strain evidence="4 5">M1-21</strain>
    </source>
</reference>
<dbReference type="Proteomes" id="UP001410394">
    <property type="component" value="Unassembled WGS sequence"/>
</dbReference>
<dbReference type="PIRSF" id="PIRSF018266">
    <property type="entry name" value="FecR"/>
    <property type="match status" value="1"/>
</dbReference>
<feature type="transmembrane region" description="Helical" evidence="1">
    <location>
        <begin position="83"/>
        <end position="103"/>
    </location>
</feature>
<comment type="caution">
    <text evidence="4">The sequence shown here is derived from an EMBL/GenBank/DDBJ whole genome shotgun (WGS) entry which is preliminary data.</text>
</comment>
<dbReference type="Gene3D" id="2.60.120.1440">
    <property type="match status" value="1"/>
</dbReference>
<keyword evidence="1" id="KW-0472">Membrane</keyword>
<dbReference type="Pfam" id="PF16220">
    <property type="entry name" value="DUF4880"/>
    <property type="match status" value="1"/>
</dbReference>
<organism evidence="4 5">
    <name type="scientific">Uliginosibacterium sediminicola</name>
    <dbReference type="NCBI Taxonomy" id="2024550"/>
    <lineage>
        <taxon>Bacteria</taxon>
        <taxon>Pseudomonadati</taxon>
        <taxon>Pseudomonadota</taxon>
        <taxon>Betaproteobacteria</taxon>
        <taxon>Rhodocyclales</taxon>
        <taxon>Zoogloeaceae</taxon>
        <taxon>Uliginosibacterium</taxon>
    </lineage>
</organism>
<protein>
    <submittedName>
        <fullName evidence="4">FecR domain-containing protein</fullName>
    </submittedName>
</protein>
<dbReference type="PANTHER" id="PTHR30273">
    <property type="entry name" value="PERIPLASMIC SIGNAL SENSOR AND SIGMA FACTOR ACTIVATOR FECR-RELATED"/>
    <property type="match status" value="1"/>
</dbReference>
<evidence type="ECO:0000259" key="2">
    <source>
        <dbReference type="Pfam" id="PF04773"/>
    </source>
</evidence>
<proteinExistence type="predicted"/>
<keyword evidence="1" id="KW-1133">Transmembrane helix</keyword>
<evidence type="ECO:0000313" key="5">
    <source>
        <dbReference type="Proteomes" id="UP001410394"/>
    </source>
</evidence>
<evidence type="ECO:0000313" key="4">
    <source>
        <dbReference type="EMBL" id="MEN3068660.1"/>
    </source>
</evidence>
<dbReference type="InterPro" id="IPR032623">
    <property type="entry name" value="FecR_N"/>
</dbReference>
<keyword evidence="1" id="KW-0812">Transmembrane</keyword>
<feature type="domain" description="FecR N-terminal" evidence="3">
    <location>
        <begin position="18"/>
        <end position="57"/>
    </location>
</feature>
<gene>
    <name evidence="4" type="ORF">ABDB84_09240</name>
</gene>
<dbReference type="EMBL" id="JBDIVE010000004">
    <property type="protein sequence ID" value="MEN3068660.1"/>
    <property type="molecule type" value="Genomic_DNA"/>
</dbReference>
<dbReference type="RefSeq" id="WP_345919432.1">
    <property type="nucleotide sequence ID" value="NZ_JBDIVE010000004.1"/>
</dbReference>
<evidence type="ECO:0000256" key="1">
    <source>
        <dbReference type="SAM" id="Phobius"/>
    </source>
</evidence>
<sequence length="316" mass="34198">MPDVPVNEARPEQSHLAAAAEWLVRLGEQDAAVQAAWRVWYEAAPEHRAAWQKVEKLQSLLAAAPAQTRSTLLKSGHNTRRRLMAVCGLVFAAGALCMAFPAGPAAVPIEWISTAAGERRSLQLPDGGTLLLGVNSRVGIAYGPHAREIHIAAGAIRLDSGHDAQGRPLRLLARDGSIRPLGTRFTLEQDERFSVLSVQEHAVEVSGPQAPAAIRVEAGQRLVFSRAEMGRPEAAQWSDDAWTRGVLVALNMPLARFVSQLSAQSGQRIDSDPRLADLRVSGAYRVDALDSSLATLAELLALRIDKQPGVWHLKPR</sequence>
<feature type="domain" description="FecR protein" evidence="2">
    <location>
        <begin position="112"/>
        <end position="204"/>
    </location>
</feature>
<name>A0ABU9YY37_9RHOO</name>
<dbReference type="PANTHER" id="PTHR30273:SF2">
    <property type="entry name" value="PROTEIN FECR"/>
    <property type="match status" value="1"/>
</dbReference>
<evidence type="ECO:0000259" key="3">
    <source>
        <dbReference type="Pfam" id="PF16220"/>
    </source>
</evidence>